<dbReference type="GO" id="GO:0032259">
    <property type="term" value="P:methylation"/>
    <property type="evidence" value="ECO:0007669"/>
    <property type="project" value="UniProtKB-KW"/>
</dbReference>
<reference evidence="1" key="1">
    <citation type="submission" date="2021-12" db="EMBL/GenBank/DDBJ databases">
        <title>Bradyrhizobium xenonodulans sp. nov.</title>
        <authorList>
            <person name="Claassens R."/>
            <person name="Venter S.N."/>
            <person name="Beukes C.W."/>
            <person name="Stepkowski T."/>
            <person name="Steenkamp E.T."/>
        </authorList>
    </citation>
    <scope>NUCLEOTIDE SEQUENCE</scope>
    <source>
        <strain evidence="1">14AB</strain>
    </source>
</reference>
<accession>A0ABY7MDN4</accession>
<gene>
    <name evidence="1" type="ORF">I3J27_25930</name>
</gene>
<evidence type="ECO:0000313" key="1">
    <source>
        <dbReference type="EMBL" id="WBL76453.1"/>
    </source>
</evidence>
<proteinExistence type="predicted"/>
<protein>
    <submittedName>
        <fullName evidence="1">Class I SAM-dependent methyltransferase</fullName>
    </submittedName>
</protein>
<keyword evidence="2" id="KW-1185">Reference proteome</keyword>
<dbReference type="Pfam" id="PF13489">
    <property type="entry name" value="Methyltransf_23"/>
    <property type="match status" value="1"/>
</dbReference>
<dbReference type="RefSeq" id="WP_270161732.1">
    <property type="nucleotide sequence ID" value="NZ_CP089391.1"/>
</dbReference>
<sequence length="290" mass="32902">MQKYRCVPSVYGHSAEPMPSIEEIEQHYRESYYQDPTGQYSKTYERVELDYFDDRANVALDFSALHGVTKGNVLDLGCGEGFVLKSARRRGFNVYGVDHSLVGIERQNRDLIDSDPSHFVAGDIGSRRHFEGVAFDLVYCKNVIEHVIDPDSIMTRIASYLAPGGVAIIEVPNDFSELHSIIFGDTSKEELSIFVPPVHLHYFTTKTLPELGRRNGFSVLDGFGDYPIDHLLMEDAFNYYKDKKLGPSAHSLRRKFFRYASRIDVDARLGLFRSIFTAGLGRDICIVVQR</sequence>
<dbReference type="EMBL" id="CP089391">
    <property type="protein sequence ID" value="WBL76453.1"/>
    <property type="molecule type" value="Genomic_DNA"/>
</dbReference>
<dbReference type="PANTHER" id="PTHR43861">
    <property type="entry name" value="TRANS-ACONITATE 2-METHYLTRANSFERASE-RELATED"/>
    <property type="match status" value="1"/>
</dbReference>
<dbReference type="Gene3D" id="3.40.50.150">
    <property type="entry name" value="Vaccinia Virus protein VP39"/>
    <property type="match status" value="1"/>
</dbReference>
<dbReference type="SUPFAM" id="SSF53335">
    <property type="entry name" value="S-adenosyl-L-methionine-dependent methyltransferases"/>
    <property type="match status" value="1"/>
</dbReference>
<name>A0ABY7MDN4_9BRAD</name>
<dbReference type="GO" id="GO:0008168">
    <property type="term" value="F:methyltransferase activity"/>
    <property type="evidence" value="ECO:0007669"/>
    <property type="project" value="UniProtKB-KW"/>
</dbReference>
<dbReference type="InterPro" id="IPR029063">
    <property type="entry name" value="SAM-dependent_MTases_sf"/>
</dbReference>
<keyword evidence="1" id="KW-0489">Methyltransferase</keyword>
<dbReference type="CDD" id="cd02440">
    <property type="entry name" value="AdoMet_MTases"/>
    <property type="match status" value="1"/>
</dbReference>
<keyword evidence="1" id="KW-0808">Transferase</keyword>
<organism evidence="1 2">
    <name type="scientific">Bradyrhizobium xenonodulans</name>
    <dbReference type="NCBI Taxonomy" id="2736875"/>
    <lineage>
        <taxon>Bacteria</taxon>
        <taxon>Pseudomonadati</taxon>
        <taxon>Pseudomonadota</taxon>
        <taxon>Alphaproteobacteria</taxon>
        <taxon>Hyphomicrobiales</taxon>
        <taxon>Nitrobacteraceae</taxon>
        <taxon>Bradyrhizobium</taxon>
    </lineage>
</organism>
<dbReference type="Proteomes" id="UP001179614">
    <property type="component" value="Chromosome"/>
</dbReference>
<evidence type="ECO:0000313" key="2">
    <source>
        <dbReference type="Proteomes" id="UP001179614"/>
    </source>
</evidence>